<keyword evidence="1" id="KW-0472">Membrane</keyword>
<evidence type="ECO:0000313" key="5">
    <source>
        <dbReference type="Proteomes" id="UP001073053"/>
    </source>
</evidence>
<accession>A0A9Q4HQ46</accession>
<protein>
    <submittedName>
        <fullName evidence="4">DUF308 domain-containing protein</fullName>
    </submittedName>
</protein>
<dbReference type="InterPro" id="IPR056411">
    <property type="entry name" value="CysS_C"/>
</dbReference>
<feature type="domain" description="Cysteinyl-tRNA ligase anticodon binding" evidence="2">
    <location>
        <begin position="174"/>
        <end position="224"/>
    </location>
</feature>
<feature type="transmembrane region" description="Helical" evidence="1">
    <location>
        <begin position="58"/>
        <end position="80"/>
    </location>
</feature>
<dbReference type="Pfam" id="PF23493">
    <property type="entry name" value="CysS_C"/>
    <property type="match status" value="1"/>
</dbReference>
<dbReference type="RefSeq" id="WP_268496797.1">
    <property type="nucleotide sequence ID" value="NZ_JALAVZ010000003.1"/>
</dbReference>
<dbReference type="EMBL" id="JALAWA010000003">
    <property type="protein sequence ID" value="MCY9184601.1"/>
    <property type="molecule type" value="Genomic_DNA"/>
</dbReference>
<reference evidence="4" key="1">
    <citation type="submission" date="2022-02" db="EMBL/GenBank/DDBJ databases">
        <title>Crop Bioprotection Bacillus Genome Sequencing.</title>
        <authorList>
            <person name="Dunlap C."/>
        </authorList>
    </citation>
    <scope>NUCLEOTIDE SEQUENCE</scope>
    <source>
        <strain evidence="4">EC49O2N-C10</strain>
    </source>
</reference>
<dbReference type="Proteomes" id="UP001073053">
    <property type="component" value="Unassembled WGS sequence"/>
</dbReference>
<dbReference type="Pfam" id="PF23494">
    <property type="entry name" value="bPH_10"/>
    <property type="match status" value="1"/>
</dbReference>
<evidence type="ECO:0000259" key="3">
    <source>
        <dbReference type="Pfam" id="PF23494"/>
    </source>
</evidence>
<feature type="transmembrane region" description="Helical" evidence="1">
    <location>
        <begin position="17"/>
        <end position="38"/>
    </location>
</feature>
<evidence type="ECO:0000259" key="2">
    <source>
        <dbReference type="Pfam" id="PF23493"/>
    </source>
</evidence>
<sequence>MPDQTQTIIGITKTAKCLLYGTLAIIGLLIGYFFHQLAKWALSLPWTPLEGPLRLVTSFHGSPVKFITALLGLIAGIWFAHSIMKLLLTVQITDDSVELMKGKHVQTINSGDIALVFIDHKRLVLLGTDGYELAREEIDEKPKIIEQAFKKHHYVWSAEGDPFKDKFRRWVPESPDLSPSGHAILKARQKALKEEETDDIEDFRLELAKIGIVVREEGIRQYWRETESYPPQENQPSGKIGS</sequence>
<keyword evidence="1" id="KW-0812">Transmembrane</keyword>
<feature type="domain" description="YqeB PH" evidence="3">
    <location>
        <begin position="7"/>
        <end position="157"/>
    </location>
</feature>
<evidence type="ECO:0000256" key="1">
    <source>
        <dbReference type="SAM" id="Phobius"/>
    </source>
</evidence>
<organism evidence="4 5">
    <name type="scientific">Bacillus halotolerans</name>
    <dbReference type="NCBI Taxonomy" id="260554"/>
    <lineage>
        <taxon>Bacteria</taxon>
        <taxon>Bacillati</taxon>
        <taxon>Bacillota</taxon>
        <taxon>Bacilli</taxon>
        <taxon>Bacillales</taxon>
        <taxon>Bacillaceae</taxon>
        <taxon>Bacillus</taxon>
    </lineage>
</organism>
<dbReference type="InterPro" id="IPR057798">
    <property type="entry name" value="PH_YqeB"/>
</dbReference>
<keyword evidence="1" id="KW-1133">Transmembrane helix</keyword>
<gene>
    <name evidence="4" type="ORF">MOF03_07985</name>
</gene>
<evidence type="ECO:0000313" key="4">
    <source>
        <dbReference type="EMBL" id="MCY9184601.1"/>
    </source>
</evidence>
<dbReference type="AlphaFoldDB" id="A0A9Q4HQ46"/>
<name>A0A9Q4HQ46_9BACI</name>
<comment type="caution">
    <text evidence="4">The sequence shown here is derived from an EMBL/GenBank/DDBJ whole genome shotgun (WGS) entry which is preliminary data.</text>
</comment>
<proteinExistence type="predicted"/>